<dbReference type="InterPro" id="IPR014729">
    <property type="entry name" value="Rossmann-like_a/b/a_fold"/>
</dbReference>
<dbReference type="RefSeq" id="WP_150045470.1">
    <property type="nucleotide sequence ID" value="NZ_OW485604.1"/>
</dbReference>
<dbReference type="EMBL" id="VWPK01000089">
    <property type="protein sequence ID" value="KAA5608325.1"/>
    <property type="molecule type" value="Genomic_DNA"/>
</dbReference>
<dbReference type="Proteomes" id="UP000325255">
    <property type="component" value="Unassembled WGS sequence"/>
</dbReference>
<evidence type="ECO:0000313" key="2">
    <source>
        <dbReference type="Proteomes" id="UP000325255"/>
    </source>
</evidence>
<dbReference type="PANTHER" id="PTHR43169:SF2">
    <property type="entry name" value="NAD_GMP SYNTHASE DOMAIN-CONTAINING PROTEIN"/>
    <property type="match status" value="1"/>
</dbReference>
<name>A0A5M6IKY8_9PROT</name>
<reference evidence="1 2" key="1">
    <citation type="submission" date="2019-09" db="EMBL/GenBank/DDBJ databases">
        <title>Genome sequence of Rhodovastum atsumiense, a diverse member of the Acetobacteraceae family of non-sulfur purple photosynthetic bacteria.</title>
        <authorList>
            <person name="Meyer T."/>
            <person name="Kyndt J."/>
        </authorList>
    </citation>
    <scope>NUCLEOTIDE SEQUENCE [LARGE SCALE GENOMIC DNA]</scope>
    <source>
        <strain evidence="1 2">DSM 21279</strain>
    </source>
</reference>
<dbReference type="Gene3D" id="3.40.50.620">
    <property type="entry name" value="HUPs"/>
    <property type="match status" value="1"/>
</dbReference>
<keyword evidence="2" id="KW-1185">Reference proteome</keyword>
<comment type="caution">
    <text evidence="1">The sequence shown here is derived from an EMBL/GenBank/DDBJ whole genome shotgun (WGS) entry which is preliminary data.</text>
</comment>
<proteinExistence type="predicted"/>
<organism evidence="1 2">
    <name type="scientific">Rhodovastum atsumiense</name>
    <dbReference type="NCBI Taxonomy" id="504468"/>
    <lineage>
        <taxon>Bacteria</taxon>
        <taxon>Pseudomonadati</taxon>
        <taxon>Pseudomonadota</taxon>
        <taxon>Alphaproteobacteria</taxon>
        <taxon>Acetobacterales</taxon>
        <taxon>Acetobacteraceae</taxon>
        <taxon>Rhodovastum</taxon>
    </lineage>
</organism>
<evidence type="ECO:0000313" key="1">
    <source>
        <dbReference type="EMBL" id="KAA5608325.1"/>
    </source>
</evidence>
<dbReference type="GO" id="GO:0016787">
    <property type="term" value="F:hydrolase activity"/>
    <property type="evidence" value="ECO:0007669"/>
    <property type="project" value="UniProtKB-KW"/>
</dbReference>
<protein>
    <submittedName>
        <fullName evidence="1">Adenine nucleotide alpha hydrolase</fullName>
    </submittedName>
</protein>
<dbReference type="SUPFAM" id="SSF52402">
    <property type="entry name" value="Adenine nucleotide alpha hydrolases-like"/>
    <property type="match status" value="1"/>
</dbReference>
<keyword evidence="1" id="KW-0378">Hydrolase</keyword>
<dbReference type="InterPro" id="IPR052188">
    <property type="entry name" value="Ni-pincer_cofactor_biosynth"/>
</dbReference>
<dbReference type="AlphaFoldDB" id="A0A5M6IKY8"/>
<gene>
    <name evidence="1" type="ORF">F1189_29580</name>
</gene>
<accession>A0A5M6IKY8</accession>
<dbReference type="OrthoDB" id="9776919at2"/>
<dbReference type="PANTHER" id="PTHR43169">
    <property type="entry name" value="EXSB FAMILY PROTEIN"/>
    <property type="match status" value="1"/>
</dbReference>
<sequence length="267" mass="28821">MMTLADRQADLVSALDRHAALAIAVSGGVDSMVLTYLASRFSRASVTAVHAVSPAVPALATARVEAHARRHAWALRLVDARELEDPSYRANPVNRCFHCKTNLYACIRKVTSGPIASGTNIDDLGDYRPGLEAARQYGVVHPFVEAGLHKADIYALARAHGLDDLAALPAQPCLASRIETGIGVDATSLRFIEATENELGALLPATSAIRCRIIAGGICVECAPLPQDDARARIEQRMHELCRADGRRFIGMRPYRRGSAFLRDAAE</sequence>